<sequence length="326" mass="35094">MPGAGPRVFRLGLAQRGGTAISAHLRLMLGQATLLQTTTARRHHPPHQLGPAALPRVNNQDRRRIETTQPRDQAKHEQSATANPQAAEWCGPASLAGPHKGSSRRRKATSQRPRSQPRPRAPASLRQDAKAACGPQGQTEPDAHPVAIATATKPTQGQGLGVHRRNSKPRHCKTANTAKQGPAKGSTQRRHSTAPQLPGRTAAPSALPTVPLPSAAPTALHTKARSRQAARQGNGEPPPSEGDPSRVDTGISHATQRKDRAGKPSGNAIRQPAARPQVKALGHRQARRPLRGGPAKANDNRRRSRYRHHDRPRHAYTDTTSREARC</sequence>
<evidence type="ECO:0000313" key="3">
    <source>
        <dbReference type="Proteomes" id="UP000218811"/>
    </source>
</evidence>
<gene>
    <name evidence="2" type="ORF">WOLCODRAFT_157940</name>
</gene>
<feature type="compositionally biased region" description="Basic residues" evidence="1">
    <location>
        <begin position="302"/>
        <end position="312"/>
    </location>
</feature>
<evidence type="ECO:0000256" key="1">
    <source>
        <dbReference type="SAM" id="MobiDB-lite"/>
    </source>
</evidence>
<reference evidence="2 3" key="1">
    <citation type="journal article" date="2012" name="Science">
        <title>The Paleozoic origin of enzymatic lignin decomposition reconstructed from 31 fungal genomes.</title>
        <authorList>
            <person name="Floudas D."/>
            <person name="Binder M."/>
            <person name="Riley R."/>
            <person name="Barry K."/>
            <person name="Blanchette R.A."/>
            <person name="Henrissat B."/>
            <person name="Martinez A.T."/>
            <person name="Otillar R."/>
            <person name="Spatafora J.W."/>
            <person name="Yadav J.S."/>
            <person name="Aerts A."/>
            <person name="Benoit I."/>
            <person name="Boyd A."/>
            <person name="Carlson A."/>
            <person name="Copeland A."/>
            <person name="Coutinho P.M."/>
            <person name="de Vries R.P."/>
            <person name="Ferreira P."/>
            <person name="Findley K."/>
            <person name="Foster B."/>
            <person name="Gaskell J."/>
            <person name="Glotzer D."/>
            <person name="Gorecki P."/>
            <person name="Heitman J."/>
            <person name="Hesse C."/>
            <person name="Hori C."/>
            <person name="Igarashi K."/>
            <person name="Jurgens J.A."/>
            <person name="Kallen N."/>
            <person name="Kersten P."/>
            <person name="Kohler A."/>
            <person name="Kuees U."/>
            <person name="Kumar T.K.A."/>
            <person name="Kuo A."/>
            <person name="LaButti K."/>
            <person name="Larrondo L.F."/>
            <person name="Lindquist E."/>
            <person name="Ling A."/>
            <person name="Lombard V."/>
            <person name="Lucas S."/>
            <person name="Lundell T."/>
            <person name="Martin R."/>
            <person name="McLaughlin D.J."/>
            <person name="Morgenstern I."/>
            <person name="Morin E."/>
            <person name="Murat C."/>
            <person name="Nagy L.G."/>
            <person name="Nolan M."/>
            <person name="Ohm R.A."/>
            <person name="Patyshakuliyeva A."/>
            <person name="Rokas A."/>
            <person name="Ruiz-Duenas F.J."/>
            <person name="Sabat G."/>
            <person name="Salamov A."/>
            <person name="Samejima M."/>
            <person name="Schmutz J."/>
            <person name="Slot J.C."/>
            <person name="St John F."/>
            <person name="Stenlid J."/>
            <person name="Sun H."/>
            <person name="Sun S."/>
            <person name="Syed K."/>
            <person name="Tsang A."/>
            <person name="Wiebenga A."/>
            <person name="Young D."/>
            <person name="Pisabarro A."/>
            <person name="Eastwood D.C."/>
            <person name="Martin F."/>
            <person name="Cullen D."/>
            <person name="Grigoriev I.V."/>
            <person name="Hibbett D.S."/>
        </authorList>
    </citation>
    <scope>NUCLEOTIDE SEQUENCE [LARGE SCALE GENOMIC DNA]</scope>
    <source>
        <strain evidence="2 3">MD-104</strain>
    </source>
</reference>
<evidence type="ECO:0000313" key="2">
    <source>
        <dbReference type="EMBL" id="PCH37239.1"/>
    </source>
</evidence>
<feature type="compositionally biased region" description="Basic residues" evidence="1">
    <location>
        <begin position="162"/>
        <end position="173"/>
    </location>
</feature>
<protein>
    <submittedName>
        <fullName evidence="2">Uncharacterized protein</fullName>
    </submittedName>
</protein>
<dbReference type="AlphaFoldDB" id="A0A2H3JES1"/>
<dbReference type="EMBL" id="KB467920">
    <property type="protein sequence ID" value="PCH37239.1"/>
    <property type="molecule type" value="Genomic_DNA"/>
</dbReference>
<feature type="compositionally biased region" description="Basic and acidic residues" evidence="1">
    <location>
        <begin position="313"/>
        <end position="326"/>
    </location>
</feature>
<name>A0A2H3JES1_WOLCO</name>
<organism evidence="2 3">
    <name type="scientific">Wolfiporia cocos (strain MD-104)</name>
    <name type="common">Brown rot fungus</name>
    <dbReference type="NCBI Taxonomy" id="742152"/>
    <lineage>
        <taxon>Eukaryota</taxon>
        <taxon>Fungi</taxon>
        <taxon>Dikarya</taxon>
        <taxon>Basidiomycota</taxon>
        <taxon>Agaricomycotina</taxon>
        <taxon>Agaricomycetes</taxon>
        <taxon>Polyporales</taxon>
        <taxon>Phaeolaceae</taxon>
        <taxon>Wolfiporia</taxon>
    </lineage>
</organism>
<proteinExistence type="predicted"/>
<dbReference type="Proteomes" id="UP000218811">
    <property type="component" value="Unassembled WGS sequence"/>
</dbReference>
<feature type="compositionally biased region" description="Basic residues" evidence="1">
    <location>
        <begin position="281"/>
        <end position="290"/>
    </location>
</feature>
<feature type="region of interest" description="Disordered" evidence="1">
    <location>
        <begin position="39"/>
        <end position="326"/>
    </location>
</feature>
<accession>A0A2H3JES1</accession>
<keyword evidence="3" id="KW-1185">Reference proteome</keyword>